<dbReference type="InterPro" id="IPR013924">
    <property type="entry name" value="RNase_H2_suC"/>
</dbReference>
<dbReference type="Pfam" id="PF08615">
    <property type="entry name" value="RNase_H2_suC"/>
    <property type="match status" value="1"/>
</dbReference>
<accession>A0A3R7P861</accession>
<dbReference type="RefSeq" id="XP_029228720.1">
    <property type="nucleotide sequence ID" value="XM_029371197.1"/>
</dbReference>
<keyword evidence="2" id="KW-1185">Reference proteome</keyword>
<protein>
    <submittedName>
        <fullName evidence="1">Putative ribonuclease H1/H2 small subunit</fullName>
    </submittedName>
</protein>
<comment type="caution">
    <text evidence="1">The sequence shown here is derived from an EMBL/GenBank/DDBJ whole genome shotgun (WGS) entry which is preliminary data.</text>
</comment>
<dbReference type="OrthoDB" id="6222486at2759"/>
<dbReference type="GeneID" id="40317896"/>
<reference evidence="1 2" key="1">
    <citation type="journal article" date="2018" name="BMC Genomics">
        <title>Genomic comparison of Trypanosoma conorhini and Trypanosoma rangeli to Trypanosoma cruzi strains of high and low virulence.</title>
        <authorList>
            <person name="Bradwell K.R."/>
            <person name="Koparde V.N."/>
            <person name="Matveyev A.V."/>
            <person name="Serrano M.G."/>
            <person name="Alves J.M."/>
            <person name="Parikh H."/>
            <person name="Huang B."/>
            <person name="Lee V."/>
            <person name="Espinosa-Alvarez O."/>
            <person name="Ortiz P.A."/>
            <person name="Costa-Martins A.G."/>
            <person name="Teixeira M.M."/>
            <person name="Buck G.A."/>
        </authorList>
    </citation>
    <scope>NUCLEOTIDE SEQUENCE [LARGE SCALE GENOMIC DNA]</scope>
    <source>
        <strain evidence="1 2">025E</strain>
    </source>
</reference>
<dbReference type="Gene3D" id="2.40.128.680">
    <property type="match status" value="1"/>
</dbReference>
<dbReference type="Proteomes" id="UP000284403">
    <property type="component" value="Unassembled WGS sequence"/>
</dbReference>
<proteinExistence type="predicted"/>
<dbReference type="AlphaFoldDB" id="A0A3R7P861"/>
<name>A0A3R7P861_9TRYP</name>
<gene>
    <name evidence="1" type="ORF">Tco025E_04285</name>
</gene>
<dbReference type="EMBL" id="MKKU01000214">
    <property type="protein sequence ID" value="RNF19095.1"/>
    <property type="molecule type" value="Genomic_DNA"/>
</dbReference>
<dbReference type="GO" id="GO:0032299">
    <property type="term" value="C:ribonuclease H2 complex"/>
    <property type="evidence" value="ECO:0007669"/>
    <property type="project" value="InterPro"/>
</dbReference>
<evidence type="ECO:0000313" key="2">
    <source>
        <dbReference type="Proteomes" id="UP000284403"/>
    </source>
</evidence>
<evidence type="ECO:0000313" key="1">
    <source>
        <dbReference type="EMBL" id="RNF19095.1"/>
    </source>
</evidence>
<sequence length="147" mass="16157">MRTGGDQQAQPGCPWAVHSLPIKTTFRGTTDVVENFSRHIVRTEGGELRNRLRGRTLIGREVVLPPSYVLACTSFVPRPQQQPQATEAAGRLASSPPPLAQLEAAAADVRVTATADSFCMWEHDKRPERVEALGQWLELSYAIHCAP</sequence>
<organism evidence="1 2">
    <name type="scientific">Trypanosoma conorhini</name>
    <dbReference type="NCBI Taxonomy" id="83891"/>
    <lineage>
        <taxon>Eukaryota</taxon>
        <taxon>Discoba</taxon>
        <taxon>Euglenozoa</taxon>
        <taxon>Kinetoplastea</taxon>
        <taxon>Metakinetoplastina</taxon>
        <taxon>Trypanosomatida</taxon>
        <taxon>Trypanosomatidae</taxon>
        <taxon>Trypanosoma</taxon>
    </lineage>
</organism>
<dbReference type="GO" id="GO:0006401">
    <property type="term" value="P:RNA catabolic process"/>
    <property type="evidence" value="ECO:0007669"/>
    <property type="project" value="InterPro"/>
</dbReference>